<evidence type="ECO:0000256" key="7">
    <source>
        <dbReference type="RuleBase" id="RU367032"/>
    </source>
</evidence>
<evidence type="ECO:0000256" key="5">
    <source>
        <dbReference type="ARBA" id="ARBA00029691"/>
    </source>
</evidence>
<evidence type="ECO:0000259" key="9">
    <source>
        <dbReference type="Pfam" id="PF04695"/>
    </source>
</evidence>
<comment type="caution">
    <text evidence="10">The sequence shown here is derived from an EMBL/GenBank/DDBJ whole genome shotgun (WGS) entry which is preliminary data.</text>
</comment>
<reference evidence="10 11" key="1">
    <citation type="journal article" date="2025" name="Microbiol. Resour. Announc.">
        <title>Draft genome sequences for Neonectria magnoliae and Neonectria punicea, canker pathogens of Liriodendron tulipifera and Acer saccharum in West Virginia.</title>
        <authorList>
            <person name="Petronek H.M."/>
            <person name="Kasson M.T."/>
            <person name="Metheny A.M."/>
            <person name="Stauder C.M."/>
            <person name="Lovett B."/>
            <person name="Lynch S.C."/>
            <person name="Garnas J.R."/>
            <person name="Kasson L.R."/>
            <person name="Stajich J.E."/>
        </authorList>
    </citation>
    <scope>NUCLEOTIDE SEQUENCE [LARGE SCALE GENOMIC DNA]</scope>
    <source>
        <strain evidence="10 11">NRRL 64651</strain>
    </source>
</reference>
<feature type="region of interest" description="Disordered" evidence="8">
    <location>
        <begin position="234"/>
        <end position="293"/>
    </location>
</feature>
<dbReference type="Proteomes" id="UP001498421">
    <property type="component" value="Unassembled WGS sequence"/>
</dbReference>
<protein>
    <recommendedName>
        <fullName evidence="4 7">Peroxisomal membrane protein PEX14</fullName>
    </recommendedName>
    <alternativeName>
        <fullName evidence="5 7">Peroxin-14</fullName>
    </alternativeName>
</protein>
<keyword evidence="3 7" id="KW-0576">Peroxisome</keyword>
<keyword evidence="7" id="KW-0472">Membrane</keyword>
<feature type="region of interest" description="Disordered" evidence="8">
    <location>
        <begin position="120"/>
        <end position="155"/>
    </location>
</feature>
<accession>A0ABR1I5M7</accession>
<dbReference type="Pfam" id="PF04695">
    <property type="entry name" value="Pex14_N"/>
    <property type="match status" value="1"/>
</dbReference>
<dbReference type="Gene3D" id="1.10.10.10">
    <property type="entry name" value="Winged helix-like DNA-binding domain superfamily/Winged helix DNA-binding domain"/>
    <property type="match status" value="1"/>
</dbReference>
<evidence type="ECO:0000313" key="10">
    <source>
        <dbReference type="EMBL" id="KAK7428801.1"/>
    </source>
</evidence>
<keyword evidence="7" id="KW-0813">Transport</keyword>
<comment type="similarity">
    <text evidence="1 7">Belongs to the peroxin-14 family.</text>
</comment>
<dbReference type="PANTHER" id="PTHR23058">
    <property type="entry name" value="PEROXISOMAL MEMBRANE PROTEIN PEX14"/>
    <property type="match status" value="1"/>
</dbReference>
<feature type="compositionally biased region" description="Polar residues" evidence="8">
    <location>
        <begin position="264"/>
        <end position="277"/>
    </location>
</feature>
<feature type="compositionally biased region" description="Basic and acidic residues" evidence="8">
    <location>
        <begin position="1"/>
        <end position="10"/>
    </location>
</feature>
<comment type="function">
    <text evidence="7">Component of the PEX13-PEX14 docking complex, a translocon channel that specifically mediates the import of peroxisomal cargo proteins bound to PEX5 receptor. The PEX13-PEX14 docking complex forms a large import pore which can be opened to a diameter of about 9 nm. Mechanistically, PEX5 receptor along with cargo proteins associates with the PEX14 subunit of the PEX13-PEX14 docking complex in the cytosol, leading to the insertion of the receptor into the organelle membrane with the concomitant translocation of the cargo into the peroxisome matrix.</text>
</comment>
<sequence length="384" mass="41333">MADSESKPEKPAVPSWQRAEPEDAESAAPEASSAATATATDAGTETKPEPVLEAEADADAKPVDSKPAAPEENMLDVARKFLDDDAVRDAPLEKKVAFLEAKGISDASIQTLLADAPAPVISKDDTPAEKVTSAQPPAQSTSTQTTPSQPRPDRAPIVTYPEFLAKPARPPPLVTTNRLLNTMYAVVGLSTLVYGTGKYVLGPMVDAQTEARADFHGTTVRNLDALVAKLEKTVSEVPPAKKNTPSDDESEAEDPTEMFHRDMGTQTSFPLTTTPAATKNKDASKESTTKRQADRLAGLTKTLSGLKDGFRSESEGMDGIKTLVDVLRDDLDSLTYPGQLVNSFDLYGRTRNAEPEDEIRKVRDNIRRVKGVLLSTRNFPTTAR</sequence>
<keyword evidence="2" id="KW-0811">Translocation</keyword>
<evidence type="ECO:0000256" key="4">
    <source>
        <dbReference type="ARBA" id="ARBA00029502"/>
    </source>
</evidence>
<organism evidence="10 11">
    <name type="scientific">Neonectria magnoliae</name>
    <dbReference type="NCBI Taxonomy" id="2732573"/>
    <lineage>
        <taxon>Eukaryota</taxon>
        <taxon>Fungi</taxon>
        <taxon>Dikarya</taxon>
        <taxon>Ascomycota</taxon>
        <taxon>Pezizomycotina</taxon>
        <taxon>Sordariomycetes</taxon>
        <taxon>Hypocreomycetidae</taxon>
        <taxon>Hypocreales</taxon>
        <taxon>Nectriaceae</taxon>
        <taxon>Neonectria</taxon>
    </lineage>
</organism>
<evidence type="ECO:0000256" key="6">
    <source>
        <dbReference type="ARBA" id="ARBA00046271"/>
    </source>
</evidence>
<evidence type="ECO:0000256" key="3">
    <source>
        <dbReference type="ARBA" id="ARBA00023140"/>
    </source>
</evidence>
<dbReference type="InterPro" id="IPR025655">
    <property type="entry name" value="PEX14"/>
</dbReference>
<dbReference type="EMBL" id="JAZAVK010000037">
    <property type="protein sequence ID" value="KAK7428801.1"/>
    <property type="molecule type" value="Genomic_DNA"/>
</dbReference>
<feature type="region of interest" description="Disordered" evidence="8">
    <location>
        <begin position="1"/>
        <end position="75"/>
    </location>
</feature>
<name>A0ABR1I5M7_9HYPO</name>
<dbReference type="PANTHER" id="PTHR23058:SF5">
    <property type="entry name" value="PEROXISOMAL MEMBRANE PROTEIN PEX14"/>
    <property type="match status" value="1"/>
</dbReference>
<gene>
    <name evidence="10" type="ORF">QQZ08_004726</name>
</gene>
<feature type="compositionally biased region" description="Low complexity" evidence="8">
    <location>
        <begin position="26"/>
        <end position="43"/>
    </location>
</feature>
<keyword evidence="11" id="KW-1185">Reference proteome</keyword>
<feature type="compositionally biased region" description="Low complexity" evidence="8">
    <location>
        <begin position="132"/>
        <end position="148"/>
    </location>
</feature>
<feature type="compositionally biased region" description="Basic and acidic residues" evidence="8">
    <location>
        <begin position="279"/>
        <end position="293"/>
    </location>
</feature>
<evidence type="ECO:0000256" key="1">
    <source>
        <dbReference type="ARBA" id="ARBA00005443"/>
    </source>
</evidence>
<feature type="compositionally biased region" description="Acidic residues" evidence="8">
    <location>
        <begin position="246"/>
        <end position="256"/>
    </location>
</feature>
<proteinExistence type="inferred from homology"/>
<evidence type="ECO:0000313" key="11">
    <source>
        <dbReference type="Proteomes" id="UP001498421"/>
    </source>
</evidence>
<feature type="domain" description="Peroxisome membrane anchor protein Pex14p N-terminal" evidence="9">
    <location>
        <begin position="71"/>
        <end position="114"/>
    </location>
</feature>
<keyword evidence="7" id="KW-0653">Protein transport</keyword>
<comment type="subcellular location">
    <subcellularLocation>
        <location evidence="6 7">Peroxisome membrane</location>
    </subcellularLocation>
</comment>
<evidence type="ECO:0000256" key="2">
    <source>
        <dbReference type="ARBA" id="ARBA00023010"/>
    </source>
</evidence>
<evidence type="ECO:0000256" key="8">
    <source>
        <dbReference type="SAM" id="MobiDB-lite"/>
    </source>
</evidence>
<dbReference type="InterPro" id="IPR006785">
    <property type="entry name" value="Pex14_N"/>
</dbReference>
<dbReference type="InterPro" id="IPR036388">
    <property type="entry name" value="WH-like_DNA-bd_sf"/>
</dbReference>